<dbReference type="SMART" id="SM00235">
    <property type="entry name" value="ZnMc"/>
    <property type="match status" value="1"/>
</dbReference>
<keyword evidence="13" id="KW-0865">Zymogen</keyword>
<comment type="similarity">
    <text evidence="2">Belongs to the peptidase M10A family.</text>
</comment>
<feature type="binding site" evidence="17">
    <location>
        <position position="352"/>
    </location>
    <ligand>
        <name>Ca(2+)</name>
        <dbReference type="ChEBI" id="CHEBI:29108"/>
        <label>4</label>
    </ligand>
</feature>
<keyword evidence="12" id="KW-0482">Metalloprotease</keyword>
<evidence type="ECO:0000256" key="19">
    <source>
        <dbReference type="PIRSR" id="PIRSR621190-4"/>
    </source>
</evidence>
<feature type="binding site" evidence="17">
    <location>
        <position position="175"/>
    </location>
    <ligand>
        <name>Zn(2+)</name>
        <dbReference type="ChEBI" id="CHEBI:29105"/>
        <label>1</label>
    </ligand>
</feature>
<evidence type="ECO:0000256" key="15">
    <source>
        <dbReference type="PIRSR" id="PIRSR001191-1"/>
    </source>
</evidence>
<evidence type="ECO:0000256" key="14">
    <source>
        <dbReference type="ARBA" id="ARBA00023157"/>
    </source>
</evidence>
<evidence type="ECO:0000313" key="25">
    <source>
        <dbReference type="EMBL" id="KAG2457113.1"/>
    </source>
</evidence>
<dbReference type="GO" id="GO:0008270">
    <property type="term" value="F:zinc ion binding"/>
    <property type="evidence" value="ECO:0007669"/>
    <property type="project" value="InterPro"/>
</dbReference>
<dbReference type="GO" id="GO:0006508">
    <property type="term" value="P:proteolysis"/>
    <property type="evidence" value="ECO:0007669"/>
    <property type="project" value="UniProtKB-KW"/>
</dbReference>
<keyword evidence="5" id="KW-0645">Protease</keyword>
<feature type="signal peptide" evidence="23">
    <location>
        <begin position="1"/>
        <end position="25"/>
    </location>
</feature>
<dbReference type="PIRSF" id="PIRSF001191">
    <property type="entry name" value="Peptidase_M10A_matrix"/>
    <property type="match status" value="1"/>
</dbReference>
<dbReference type="Proteomes" id="UP000886611">
    <property type="component" value="Unassembled WGS sequence"/>
</dbReference>
<evidence type="ECO:0000256" key="18">
    <source>
        <dbReference type="PIRSR" id="PIRSR621190-3"/>
    </source>
</evidence>
<feature type="domain" description="Peptidase metallopeptidase" evidence="24">
    <location>
        <begin position="110"/>
        <end position="269"/>
    </location>
</feature>
<dbReference type="InterPro" id="IPR033739">
    <property type="entry name" value="M10A_MMP"/>
</dbReference>
<evidence type="ECO:0000256" key="10">
    <source>
        <dbReference type="ARBA" id="ARBA00022833"/>
    </source>
</evidence>
<dbReference type="InterPro" id="IPR036375">
    <property type="entry name" value="Hemopexin-like_dom_sf"/>
</dbReference>
<evidence type="ECO:0000259" key="24">
    <source>
        <dbReference type="SMART" id="SM00235"/>
    </source>
</evidence>
<dbReference type="GO" id="GO:0031012">
    <property type="term" value="C:extracellular matrix"/>
    <property type="evidence" value="ECO:0007669"/>
    <property type="project" value="InterPro"/>
</dbReference>
<dbReference type="InterPro" id="IPR024079">
    <property type="entry name" value="MetalloPept_cat_dom_sf"/>
</dbReference>
<dbReference type="InterPro" id="IPR021190">
    <property type="entry name" value="Pept_M10A"/>
</dbReference>
<keyword evidence="4" id="KW-0272">Extracellular matrix</keyword>
<comment type="caution">
    <text evidence="25">The sequence shown here is derived from an EMBL/GenBank/DDBJ whole genome shotgun (WGS) entry which is preliminary data.</text>
</comment>
<feature type="binding site" description="in inhibited form" evidence="17">
    <location>
        <position position="97"/>
    </location>
    <ligand>
        <name>Zn(2+)</name>
        <dbReference type="ChEBI" id="CHEBI:29105"/>
        <label>2</label>
        <note>catalytic</note>
    </ligand>
</feature>
<feature type="binding site" evidence="17">
    <location>
        <position position="309"/>
    </location>
    <ligand>
        <name>Ca(2+)</name>
        <dbReference type="ChEBI" id="CHEBI:29108"/>
        <label>4</label>
    </ligand>
</feature>
<feature type="binding site" evidence="17">
    <location>
        <position position="206"/>
    </location>
    <ligand>
        <name>Ca(2+)</name>
        <dbReference type="ChEBI" id="CHEBI:29108"/>
        <label>1</label>
    </ligand>
</feature>
<feature type="binding site" evidence="17">
    <location>
        <position position="129"/>
    </location>
    <ligand>
        <name>Ca(2+)</name>
        <dbReference type="ChEBI" id="CHEBI:29108"/>
        <label>1</label>
    </ligand>
</feature>
<keyword evidence="8" id="KW-0677">Repeat</keyword>
<dbReference type="SUPFAM" id="SSF50923">
    <property type="entry name" value="Hemopexin-like domain"/>
    <property type="match status" value="1"/>
</dbReference>
<dbReference type="SMART" id="SM00120">
    <property type="entry name" value="HX"/>
    <property type="match status" value="4"/>
</dbReference>
<name>A0A8X7WUY5_POLSE</name>
<dbReference type="Pfam" id="PF01471">
    <property type="entry name" value="PG_binding_1"/>
    <property type="match status" value="1"/>
</dbReference>
<dbReference type="Pfam" id="PF00045">
    <property type="entry name" value="Hemopexin"/>
    <property type="match status" value="1"/>
</dbReference>
<feature type="binding site" evidence="17">
    <location>
        <position position="447"/>
    </location>
    <ligand>
        <name>Ca(2+)</name>
        <dbReference type="ChEBI" id="CHEBI:29108"/>
        <label>4</label>
    </ligand>
</feature>
<dbReference type="CDD" id="cd04278">
    <property type="entry name" value="ZnMc_MMP"/>
    <property type="match status" value="1"/>
</dbReference>
<dbReference type="FunFam" id="2.110.10.10:FF:000002">
    <property type="entry name" value="Matrix metallopeptidase 3"/>
    <property type="match status" value="1"/>
</dbReference>
<evidence type="ECO:0000256" key="4">
    <source>
        <dbReference type="ARBA" id="ARBA00022530"/>
    </source>
</evidence>
<dbReference type="GO" id="GO:0030198">
    <property type="term" value="P:extracellular matrix organization"/>
    <property type="evidence" value="ECO:0007669"/>
    <property type="project" value="TreeGrafter"/>
</dbReference>
<feature type="binding site" evidence="17">
    <location>
        <position position="199"/>
    </location>
    <ligand>
        <name>Ca(2+)</name>
        <dbReference type="ChEBI" id="CHEBI:29108"/>
        <label>2</label>
    </ligand>
</feature>
<dbReference type="PROSITE" id="PS51642">
    <property type="entry name" value="HEMOPEXIN_2"/>
    <property type="match status" value="2"/>
</dbReference>
<keyword evidence="7 23" id="KW-0732">Signal</keyword>
<dbReference type="SUPFAM" id="SSF55486">
    <property type="entry name" value="Metalloproteases ('zincins'), catalytic domain"/>
    <property type="match status" value="1"/>
</dbReference>
<feature type="binding site" evidence="16">
    <location>
        <position position="227"/>
    </location>
    <ligand>
        <name>Zn(2+)</name>
        <dbReference type="ChEBI" id="CHEBI:29105"/>
        <label>2</label>
        <note>catalytic</note>
    </ligand>
</feature>
<dbReference type="FunFam" id="3.40.390.10:FF:000007">
    <property type="entry name" value="Collagenase 3"/>
    <property type="match status" value="1"/>
</dbReference>
<dbReference type="EMBL" id="JAATIS010008602">
    <property type="protein sequence ID" value="KAG2457113.1"/>
    <property type="molecule type" value="Genomic_DNA"/>
</dbReference>
<feature type="short sequence motif" description="Cysteine switch" evidence="20">
    <location>
        <begin position="95"/>
        <end position="102"/>
    </location>
</feature>
<evidence type="ECO:0000256" key="7">
    <source>
        <dbReference type="ARBA" id="ARBA00022729"/>
    </source>
</evidence>
<dbReference type="OrthoDB" id="406838at2759"/>
<feature type="repeat" description="Hemopexin" evidence="21">
    <location>
        <begin position="348"/>
        <end position="394"/>
    </location>
</feature>
<evidence type="ECO:0000256" key="9">
    <source>
        <dbReference type="ARBA" id="ARBA00022801"/>
    </source>
</evidence>
<gene>
    <name evidence="25" type="primary">Mmp13_1</name>
    <name evidence="25" type="ORF">GTO96_0013206</name>
</gene>
<feature type="binding site" evidence="17">
    <location>
        <position position="181"/>
    </location>
    <ligand>
        <name>Ca(2+)</name>
        <dbReference type="ChEBI" id="CHEBI:29108"/>
        <label>3</label>
    </ligand>
</feature>
<feature type="binding site" evidence="17">
    <location>
        <position position="241"/>
    </location>
    <ligand>
        <name>Zn(2+)</name>
        <dbReference type="ChEBI" id="CHEBI:29105"/>
        <label>2</label>
        <note>catalytic</note>
    </ligand>
</feature>
<evidence type="ECO:0000256" key="16">
    <source>
        <dbReference type="PIRSR" id="PIRSR001191-2"/>
    </source>
</evidence>
<dbReference type="InterPro" id="IPR018487">
    <property type="entry name" value="Hemopexin-like_repeat"/>
</dbReference>
<comment type="cofactor">
    <cofactor evidence="17">
        <name>Ca(2+)</name>
        <dbReference type="ChEBI" id="CHEBI:29108"/>
    </cofactor>
    <text evidence="17">Can bind about 5 Ca(2+) ions per subunit.</text>
</comment>
<evidence type="ECO:0000256" key="22">
    <source>
        <dbReference type="SAM" id="MobiDB-lite"/>
    </source>
</evidence>
<evidence type="ECO:0000256" key="23">
    <source>
        <dbReference type="SAM" id="SignalP"/>
    </source>
</evidence>
<dbReference type="CDD" id="cd00094">
    <property type="entry name" value="HX"/>
    <property type="match status" value="1"/>
</dbReference>
<evidence type="ECO:0000256" key="8">
    <source>
        <dbReference type="ARBA" id="ARBA00022737"/>
    </source>
</evidence>
<keyword evidence="26" id="KW-1185">Reference proteome</keyword>
<keyword evidence="10 16" id="KW-0862">Zinc</keyword>
<dbReference type="InterPro" id="IPR018486">
    <property type="entry name" value="Hemopexin_CS"/>
</dbReference>
<evidence type="ECO:0000256" key="17">
    <source>
        <dbReference type="PIRSR" id="PIRSR621190-2"/>
    </source>
</evidence>
<keyword evidence="14 18" id="KW-1015">Disulfide bond</keyword>
<dbReference type="InterPro" id="IPR002477">
    <property type="entry name" value="Peptidoglycan-bd-like"/>
</dbReference>
<proteinExistence type="inferred from homology"/>
<evidence type="ECO:0000256" key="3">
    <source>
        <dbReference type="ARBA" id="ARBA00022525"/>
    </source>
</evidence>
<protein>
    <submittedName>
        <fullName evidence="25">MMP13 Collagenase</fullName>
    </submittedName>
</protein>
<feature type="binding site" evidence="17">
    <location>
        <position position="180"/>
    </location>
    <ligand>
        <name>Ca(2+)</name>
        <dbReference type="ChEBI" id="CHEBI:29108"/>
        <label>3</label>
    </ligand>
</feature>
<dbReference type="InterPro" id="IPR021158">
    <property type="entry name" value="Pept_M10A_Zn_BS"/>
</dbReference>
<sequence>MMSLKVKYLLFSVMVAFMCTAFSFSSPVPPDVKINQDAQQLAESYLKQYYNMSSVKARSKNGNSVSEKVKEMQRFLGLNVTGTLDSETLAMMKKPRCGIPDVAKYSTFTSKPKWPTNKITYRIVNYTPDMSPVDVDNSIAMAFKVWSDVSPLTFTKVNSGTADIMISFASKEHGDFHPFDGPSGTLAHAFSPGSGVGGDAHFDDDETWTTSSRKFNLYLVAAHELGHSLGLDHSSNPIALMYPTYKYVNTNGYQLPKDDVDGIQSIYGKPPAKQLTATDQEETSVPPQPKTTKTQATTLFQCNPNLSLDAAAFLNDDALFFKDGQVFRKHKNGSLTVASIQTKWTSLPTNIDAAFNWSGRKSIVIIKGQDIWIIDNLGRVFKYPLNVLSLGFPNNSPKIDAAVNIEHMKKILFFTGDSYYSFNARTKQMNYGNKILVDFPGIGSKVDSAFQLDDSYYFTSGPLLFQYDINKKRVISTQKISALLGCQT</sequence>
<evidence type="ECO:0000256" key="13">
    <source>
        <dbReference type="ARBA" id="ARBA00023145"/>
    </source>
</evidence>
<feature type="binding site" evidence="17">
    <location>
        <position position="204"/>
    </location>
    <ligand>
        <name>Ca(2+)</name>
        <dbReference type="ChEBI" id="CHEBI:29108"/>
        <label>1</label>
    </ligand>
</feature>
<comment type="subcellular location">
    <subcellularLocation>
        <location evidence="1">Secreted</location>
        <location evidence="1">Extracellular space</location>
        <location evidence="1">Extracellular matrix</location>
    </subcellularLocation>
</comment>
<dbReference type="Gene3D" id="3.40.390.10">
    <property type="entry name" value="Collagenase (Catalytic Domain)"/>
    <property type="match status" value="1"/>
</dbReference>
<feature type="binding site" evidence="17">
    <location>
        <position position="201"/>
    </location>
    <ligand>
        <name>Zn(2+)</name>
        <dbReference type="ChEBI" id="CHEBI:29105"/>
        <label>1</label>
    </ligand>
</feature>
<evidence type="ECO:0000256" key="1">
    <source>
        <dbReference type="ARBA" id="ARBA00004498"/>
    </source>
</evidence>
<dbReference type="PRINTS" id="PR00138">
    <property type="entry name" value="MATRIXIN"/>
</dbReference>
<dbReference type="InterPro" id="IPR006026">
    <property type="entry name" value="Peptidase_Metallo"/>
</dbReference>
<dbReference type="PANTHER" id="PTHR10201">
    <property type="entry name" value="MATRIX METALLOPROTEINASE"/>
    <property type="match status" value="1"/>
</dbReference>
<feature type="binding site" evidence="17">
    <location>
        <position position="354"/>
    </location>
    <ligand>
        <name>Ca(2+)</name>
        <dbReference type="ChEBI" id="CHEBI:29108"/>
        <label>5</label>
    </ligand>
</feature>
<feature type="binding site" evidence="16">
    <location>
        <position position="223"/>
    </location>
    <ligand>
        <name>Zn(2+)</name>
        <dbReference type="ChEBI" id="CHEBI:29105"/>
        <label>2</label>
        <note>catalytic</note>
    </ligand>
</feature>
<feature type="binding site" evidence="17">
    <location>
        <position position="173"/>
    </location>
    <ligand>
        <name>Zn(2+)</name>
        <dbReference type="ChEBI" id="CHEBI:29105"/>
        <label>1</label>
    </ligand>
</feature>
<dbReference type="SUPFAM" id="SSF47090">
    <property type="entry name" value="PGBD-like"/>
    <property type="match status" value="1"/>
</dbReference>
<dbReference type="PROSITE" id="PS00546">
    <property type="entry name" value="CYSTEINE_SWITCH"/>
    <property type="match status" value="1"/>
</dbReference>
<dbReference type="GO" id="GO:0004222">
    <property type="term" value="F:metalloendopeptidase activity"/>
    <property type="evidence" value="ECO:0007669"/>
    <property type="project" value="InterPro"/>
</dbReference>
<feature type="non-terminal residue" evidence="25">
    <location>
        <position position="488"/>
    </location>
</feature>
<evidence type="ECO:0000256" key="20">
    <source>
        <dbReference type="PIRSR" id="PIRSR621190-5"/>
    </source>
</evidence>
<keyword evidence="9" id="KW-0378">Hydrolase</keyword>
<feature type="binding site" evidence="17">
    <location>
        <position position="402"/>
    </location>
    <ligand>
        <name>Ca(2+)</name>
        <dbReference type="ChEBI" id="CHEBI:29108"/>
        <label>5</label>
    </ligand>
</feature>
<feature type="repeat" description="Hemopexin" evidence="21">
    <location>
        <begin position="396"/>
        <end position="442"/>
    </location>
</feature>
<evidence type="ECO:0000256" key="12">
    <source>
        <dbReference type="ARBA" id="ARBA00023049"/>
    </source>
</evidence>
<feature type="active site" evidence="15">
    <location>
        <position position="224"/>
    </location>
</feature>
<dbReference type="InterPro" id="IPR000585">
    <property type="entry name" value="Hemopexin-like_dom"/>
</dbReference>
<feature type="chain" id="PRO_5036491668" evidence="23">
    <location>
        <begin position="26"/>
        <end position="488"/>
    </location>
</feature>
<dbReference type="GO" id="GO:0005615">
    <property type="term" value="C:extracellular space"/>
    <property type="evidence" value="ECO:0007669"/>
    <property type="project" value="TreeGrafter"/>
</dbReference>
<feature type="region of interest" description="Disordered" evidence="22">
    <location>
        <begin position="273"/>
        <end position="292"/>
    </location>
</feature>
<dbReference type="AlphaFoldDB" id="A0A8X7WUY5"/>
<evidence type="ECO:0000256" key="11">
    <source>
        <dbReference type="ARBA" id="ARBA00022837"/>
    </source>
</evidence>
<keyword evidence="11 17" id="KW-0106">Calcium</keyword>
<feature type="non-terminal residue" evidence="25">
    <location>
        <position position="1"/>
    </location>
</feature>
<dbReference type="InterPro" id="IPR001818">
    <property type="entry name" value="Pept_M10_metallopeptidase"/>
</dbReference>
<feature type="binding site" evidence="17">
    <location>
        <position position="183"/>
    </location>
    <ligand>
        <name>Ca(2+)</name>
        <dbReference type="ChEBI" id="CHEBI:29108"/>
        <label>3</label>
    </ligand>
</feature>
<evidence type="ECO:0000256" key="2">
    <source>
        <dbReference type="ARBA" id="ARBA00010370"/>
    </source>
</evidence>
<feature type="binding site" evidence="17">
    <location>
        <position position="203"/>
    </location>
    <ligand>
        <name>Ca(2+)</name>
        <dbReference type="ChEBI" id="CHEBI:29108"/>
        <label>3</label>
    </ligand>
</feature>
<feature type="modified residue" description="Phosphotyrosine; by PKDCC" evidence="19">
    <location>
        <position position="383"/>
    </location>
</feature>
<dbReference type="Gene3D" id="2.110.10.10">
    <property type="entry name" value="Hemopexin-like domain"/>
    <property type="match status" value="1"/>
</dbReference>
<comment type="cofactor">
    <cofactor evidence="17">
        <name>Zn(2+)</name>
        <dbReference type="ChEBI" id="CHEBI:29105"/>
    </cofactor>
    <text evidence="17">Binds 2 Zn(2+) ions per subunit.</text>
</comment>
<keyword evidence="6 16" id="KW-0479">Metal-binding</keyword>
<evidence type="ECO:0000256" key="21">
    <source>
        <dbReference type="PROSITE-ProRule" id="PRU01011"/>
    </source>
</evidence>
<feature type="binding site" evidence="17">
    <location>
        <position position="188"/>
    </location>
    <ligand>
        <name>Zn(2+)</name>
        <dbReference type="ChEBI" id="CHEBI:29105"/>
        <label>1</label>
    </ligand>
</feature>
<evidence type="ECO:0000313" key="26">
    <source>
        <dbReference type="Proteomes" id="UP000886611"/>
    </source>
</evidence>
<feature type="disulfide bond" evidence="18">
    <location>
        <begin position="302"/>
        <end position="486"/>
    </location>
</feature>
<feature type="binding site" evidence="17">
    <location>
        <position position="206"/>
    </location>
    <ligand>
        <name>Ca(2+)</name>
        <dbReference type="ChEBI" id="CHEBI:29108"/>
        <label>3</label>
    </ligand>
</feature>
<reference evidence="25 26" key="1">
    <citation type="journal article" date="2021" name="Cell">
        <title>Tracing the genetic footprints of vertebrate landing in non-teleost ray-finned fishes.</title>
        <authorList>
            <person name="Bi X."/>
            <person name="Wang K."/>
            <person name="Yang L."/>
            <person name="Pan H."/>
            <person name="Jiang H."/>
            <person name="Wei Q."/>
            <person name="Fang M."/>
            <person name="Yu H."/>
            <person name="Zhu C."/>
            <person name="Cai Y."/>
            <person name="He Y."/>
            <person name="Gan X."/>
            <person name="Zeng H."/>
            <person name="Yu D."/>
            <person name="Zhu Y."/>
            <person name="Jiang H."/>
            <person name="Qiu Q."/>
            <person name="Yang H."/>
            <person name="Zhang Y.E."/>
            <person name="Wang W."/>
            <person name="Zhu M."/>
            <person name="He S."/>
            <person name="Zhang G."/>
        </authorList>
    </citation>
    <scope>NUCLEOTIDE SEQUENCE [LARGE SCALE GENOMIC DNA]</scope>
    <source>
        <strain evidence="25">Bchr_013</strain>
    </source>
</reference>
<dbReference type="PANTHER" id="PTHR10201:SF317">
    <property type="entry name" value="MATRILYSIN-LIKE"/>
    <property type="match status" value="1"/>
</dbReference>
<evidence type="ECO:0000256" key="6">
    <source>
        <dbReference type="ARBA" id="ARBA00022723"/>
    </source>
</evidence>
<feature type="binding site" evidence="17">
    <location>
        <position position="197"/>
    </location>
    <ligand>
        <name>Ca(2+)</name>
        <dbReference type="ChEBI" id="CHEBI:29108"/>
        <label>2</label>
    </ligand>
</feature>
<organism evidence="25 26">
    <name type="scientific">Polypterus senegalus</name>
    <name type="common">Senegal bichir</name>
    <dbReference type="NCBI Taxonomy" id="55291"/>
    <lineage>
        <taxon>Eukaryota</taxon>
        <taxon>Metazoa</taxon>
        <taxon>Chordata</taxon>
        <taxon>Craniata</taxon>
        <taxon>Vertebrata</taxon>
        <taxon>Euteleostomi</taxon>
        <taxon>Actinopterygii</taxon>
        <taxon>Polypteriformes</taxon>
        <taxon>Polypteridae</taxon>
        <taxon>Polypterus</taxon>
    </lineage>
</organism>
<dbReference type="PROSITE" id="PS00024">
    <property type="entry name" value="HEMOPEXIN"/>
    <property type="match status" value="1"/>
</dbReference>
<evidence type="ECO:0000256" key="5">
    <source>
        <dbReference type="ARBA" id="ARBA00022670"/>
    </source>
</evidence>
<dbReference type="InterPro" id="IPR036365">
    <property type="entry name" value="PGBD-like_sf"/>
</dbReference>
<dbReference type="GO" id="GO:0030574">
    <property type="term" value="P:collagen catabolic process"/>
    <property type="evidence" value="ECO:0007669"/>
    <property type="project" value="TreeGrafter"/>
</dbReference>
<dbReference type="Pfam" id="PF00413">
    <property type="entry name" value="Peptidase_M10"/>
    <property type="match status" value="1"/>
</dbReference>
<feature type="binding site" evidence="16">
    <location>
        <position position="233"/>
    </location>
    <ligand>
        <name>Zn(2+)</name>
        <dbReference type="ChEBI" id="CHEBI:29105"/>
        <label>2</label>
        <note>catalytic</note>
    </ligand>
</feature>
<feature type="binding site" evidence="17">
    <location>
        <position position="163"/>
    </location>
    <ligand>
        <name>Ca(2+)</name>
        <dbReference type="ChEBI" id="CHEBI:29108"/>
        <label>2</label>
    </ligand>
</feature>
<keyword evidence="3" id="KW-0964">Secreted</keyword>
<accession>A0A8X7WUY5</accession>